<evidence type="ECO:0000256" key="3">
    <source>
        <dbReference type="ARBA" id="ARBA00022801"/>
    </source>
</evidence>
<comment type="similarity">
    <text evidence="1">Belongs to the peptidase S51 family.</text>
</comment>
<gene>
    <name evidence="5" type="ORF">V6984_17360</name>
</gene>
<keyword evidence="4" id="KW-0720">Serine protease</keyword>
<dbReference type="EMBL" id="CP146256">
    <property type="protein sequence ID" value="XAH73255.1"/>
    <property type="molecule type" value="Genomic_DNA"/>
</dbReference>
<dbReference type="Pfam" id="PF03575">
    <property type="entry name" value="Peptidase_S51"/>
    <property type="match status" value="1"/>
</dbReference>
<evidence type="ECO:0000313" key="5">
    <source>
        <dbReference type="EMBL" id="XAH73255.1"/>
    </source>
</evidence>
<accession>A0ABZ3ETU5</accession>
<dbReference type="InterPro" id="IPR029062">
    <property type="entry name" value="Class_I_gatase-like"/>
</dbReference>
<evidence type="ECO:0000256" key="4">
    <source>
        <dbReference type="ARBA" id="ARBA00022825"/>
    </source>
</evidence>
<evidence type="ECO:0000313" key="6">
    <source>
        <dbReference type="Proteomes" id="UP001451571"/>
    </source>
</evidence>
<organism evidence="5 6">
    <name type="scientific">Kineothrix sedimenti</name>
    <dbReference type="NCBI Taxonomy" id="3123317"/>
    <lineage>
        <taxon>Bacteria</taxon>
        <taxon>Bacillati</taxon>
        <taxon>Bacillota</taxon>
        <taxon>Clostridia</taxon>
        <taxon>Lachnospirales</taxon>
        <taxon>Lachnospiraceae</taxon>
        <taxon>Kineothrix</taxon>
    </lineage>
</organism>
<keyword evidence="3" id="KW-0378">Hydrolase</keyword>
<reference evidence="5 6" key="1">
    <citation type="submission" date="2024-02" db="EMBL/GenBank/DDBJ databases">
        <title>Bacterial strain from lacustrine sediment.</title>
        <authorList>
            <person name="Petit C."/>
            <person name="Fadhlaoui K."/>
        </authorList>
    </citation>
    <scope>NUCLEOTIDE SEQUENCE [LARGE SCALE GENOMIC DNA]</scope>
    <source>
        <strain evidence="5 6">IPX-CK</strain>
    </source>
</reference>
<proteinExistence type="inferred from homology"/>
<dbReference type="InterPro" id="IPR005320">
    <property type="entry name" value="Peptidase_S51"/>
</dbReference>
<evidence type="ECO:0000256" key="2">
    <source>
        <dbReference type="ARBA" id="ARBA00022670"/>
    </source>
</evidence>
<sequence length="73" mass="8006">MQELKRTDTDKVIIDEVNAGKLYIVESAGAKVTAPNIEYVKGMDAHSFTLNLSPISNNDAILVKDSEIQIKSN</sequence>
<dbReference type="RefSeq" id="WP_342756863.1">
    <property type="nucleotide sequence ID" value="NZ_CP146256.1"/>
</dbReference>
<dbReference type="Gene3D" id="3.40.50.880">
    <property type="match status" value="1"/>
</dbReference>
<name>A0ABZ3ETU5_9FIRM</name>
<keyword evidence="6" id="KW-1185">Reference proteome</keyword>
<protein>
    <submittedName>
        <fullName evidence="5">Type 1 glutamine amidotransferase-like domain-containing protein</fullName>
    </submittedName>
</protein>
<evidence type="ECO:0000256" key="1">
    <source>
        <dbReference type="ARBA" id="ARBA00006534"/>
    </source>
</evidence>
<dbReference type="Proteomes" id="UP001451571">
    <property type="component" value="Chromosome"/>
</dbReference>
<keyword evidence="2" id="KW-0645">Protease</keyword>